<name>A0A096XSV1_9CAUD</name>
<dbReference type="EMBL" id="KJ801817">
    <property type="protein sequence ID" value="AII28388.1"/>
    <property type="molecule type" value="Genomic_DNA"/>
</dbReference>
<reference evidence="2" key="1">
    <citation type="submission" date="2014-05" db="EMBL/GenBank/DDBJ databases">
        <title>Complete genome sequence of Enterococcus faecalis bacteriophage ECP3.</title>
        <authorList>
            <person name="Kang H.-Y."/>
            <person name="Kim S."/>
            <person name="Kim J."/>
        </authorList>
    </citation>
    <scope>NUCLEOTIDE SEQUENCE [LARGE SCALE GENOMIC DNA]</scope>
    <source>
        <strain evidence="2">ECP3</strain>
    </source>
</reference>
<dbReference type="RefSeq" id="YP_009147029.1">
    <property type="nucleotide sequence ID" value="NC_027335.2"/>
</dbReference>
<protein>
    <recommendedName>
        <fullName evidence="1">DUF7448 domain-containing protein</fullName>
    </recommendedName>
</protein>
<feature type="domain" description="DUF7448" evidence="1">
    <location>
        <begin position="6"/>
        <end position="112"/>
    </location>
</feature>
<sequence length="116" mass="12676">MSIYDELIGKSVIALEYAEDGCEASLVLNDGSCLKVSCNPEPDCCGYNDFEVILPDGFDFTDNIITKVEDNSEECYGCSTVRIGIFANDARIVIEGDYGSGSGWNYGEYVDVEIVK</sequence>
<dbReference type="Pfam" id="PF24240">
    <property type="entry name" value="DUF7448"/>
    <property type="match status" value="1"/>
</dbReference>
<dbReference type="GeneID" id="24628077"/>
<evidence type="ECO:0000259" key="1">
    <source>
        <dbReference type="Pfam" id="PF24240"/>
    </source>
</evidence>
<proteinExistence type="predicted"/>
<organism evidence="2 3">
    <name type="scientific">Enterococcus phage ECP3</name>
    <dbReference type="NCBI Taxonomy" id="1498168"/>
    <lineage>
        <taxon>Viruses</taxon>
        <taxon>Duplodnaviria</taxon>
        <taxon>Heunggongvirae</taxon>
        <taxon>Uroviricota</taxon>
        <taxon>Caudoviricetes</taxon>
        <taxon>Herelleviridae</taxon>
        <taxon>Brockvirinae</taxon>
        <taxon>Kochikohdavirus</taxon>
        <taxon>Kochikohdavirus ECP3</taxon>
    </lineage>
</organism>
<dbReference type="Proteomes" id="UP000030157">
    <property type="component" value="Segment"/>
</dbReference>
<dbReference type="InterPro" id="IPR055871">
    <property type="entry name" value="DUF7448"/>
</dbReference>
<evidence type="ECO:0000313" key="2">
    <source>
        <dbReference type="EMBL" id="AII28388.1"/>
    </source>
</evidence>
<evidence type="ECO:0000313" key="3">
    <source>
        <dbReference type="Proteomes" id="UP000030157"/>
    </source>
</evidence>
<keyword evidence="3" id="KW-1185">Reference proteome</keyword>
<accession>A0A096XSV1</accession>